<sequence>MNAPPIALELERANAEYDLVVRRTPISYGEVAFTPNEVTLSVDIWQEHPADRMSYRFFCKLTRDGARRLARAPGVHVYTDGSYSDRVAGAAFVVLGPGDRVAATGSYRVERATSAYCAEVTALFEALRYIRDRLVSTDVRIYTDCLSVLQTLRRDRTADSRIYNIKTILREIAARTRIWLYHVPGHSGVFGNELADFLASRAAVRGEAHRALLTPRAVRAALRNQERLRWARDWTENSADTYFLYGLHECRRFQAGSPRTGHSMRDGVDHYLFECPMSQHITSRLQTPEDVNQRRYAALIERPQNRALLIKLVRIVSDSIPDVAR</sequence>
<protein>
    <submittedName>
        <fullName evidence="1">Uncharacterized protein</fullName>
    </submittedName>
</protein>
<keyword evidence="2" id="KW-1185">Reference proteome</keyword>
<accession>A0ACB7T4N1</accession>
<reference evidence="1" key="1">
    <citation type="submission" date="2020-05" db="EMBL/GenBank/DDBJ databases">
        <title>Large-scale comparative analyses of tick genomes elucidate their genetic diversity and vector capacities.</title>
        <authorList>
            <person name="Jia N."/>
            <person name="Wang J."/>
            <person name="Shi W."/>
            <person name="Du L."/>
            <person name="Sun Y."/>
            <person name="Zhan W."/>
            <person name="Jiang J."/>
            <person name="Wang Q."/>
            <person name="Zhang B."/>
            <person name="Ji P."/>
            <person name="Sakyi L.B."/>
            <person name="Cui X."/>
            <person name="Yuan T."/>
            <person name="Jiang B."/>
            <person name="Yang W."/>
            <person name="Lam T.T.-Y."/>
            <person name="Chang Q."/>
            <person name="Ding S."/>
            <person name="Wang X."/>
            <person name="Zhu J."/>
            <person name="Ruan X."/>
            <person name="Zhao L."/>
            <person name="Wei J."/>
            <person name="Que T."/>
            <person name="Du C."/>
            <person name="Cheng J."/>
            <person name="Dai P."/>
            <person name="Han X."/>
            <person name="Huang E."/>
            <person name="Gao Y."/>
            <person name="Liu J."/>
            <person name="Shao H."/>
            <person name="Ye R."/>
            <person name="Li L."/>
            <person name="Wei W."/>
            <person name="Wang X."/>
            <person name="Wang C."/>
            <person name="Yang T."/>
            <person name="Huo Q."/>
            <person name="Li W."/>
            <person name="Guo W."/>
            <person name="Chen H."/>
            <person name="Zhou L."/>
            <person name="Ni X."/>
            <person name="Tian J."/>
            <person name="Zhou Y."/>
            <person name="Sheng Y."/>
            <person name="Liu T."/>
            <person name="Pan Y."/>
            <person name="Xia L."/>
            <person name="Li J."/>
            <person name="Zhao F."/>
            <person name="Cao W."/>
        </authorList>
    </citation>
    <scope>NUCLEOTIDE SEQUENCE</scope>
    <source>
        <strain evidence="1">Hyas-2018</strain>
    </source>
</reference>
<gene>
    <name evidence="1" type="ORF">HPB50_012756</name>
</gene>
<comment type="caution">
    <text evidence="1">The sequence shown here is derived from an EMBL/GenBank/DDBJ whole genome shotgun (WGS) entry which is preliminary data.</text>
</comment>
<organism evidence="1 2">
    <name type="scientific">Hyalomma asiaticum</name>
    <name type="common">Tick</name>
    <dbReference type="NCBI Taxonomy" id="266040"/>
    <lineage>
        <taxon>Eukaryota</taxon>
        <taxon>Metazoa</taxon>
        <taxon>Ecdysozoa</taxon>
        <taxon>Arthropoda</taxon>
        <taxon>Chelicerata</taxon>
        <taxon>Arachnida</taxon>
        <taxon>Acari</taxon>
        <taxon>Parasitiformes</taxon>
        <taxon>Ixodida</taxon>
        <taxon>Ixodoidea</taxon>
        <taxon>Ixodidae</taxon>
        <taxon>Hyalomminae</taxon>
        <taxon>Hyalomma</taxon>
    </lineage>
</organism>
<evidence type="ECO:0000313" key="2">
    <source>
        <dbReference type="Proteomes" id="UP000821845"/>
    </source>
</evidence>
<dbReference type="Proteomes" id="UP000821845">
    <property type="component" value="Chromosome 11"/>
</dbReference>
<name>A0ACB7T4N1_HYAAI</name>
<proteinExistence type="predicted"/>
<dbReference type="EMBL" id="CM023491">
    <property type="protein sequence ID" value="KAH6941058.1"/>
    <property type="molecule type" value="Genomic_DNA"/>
</dbReference>
<evidence type="ECO:0000313" key="1">
    <source>
        <dbReference type="EMBL" id="KAH6941058.1"/>
    </source>
</evidence>